<feature type="region of interest" description="Disordered" evidence="4">
    <location>
        <begin position="46"/>
        <end position="104"/>
    </location>
</feature>
<keyword evidence="7" id="KW-1185">Reference proteome</keyword>
<dbReference type="Gramene" id="TraesLDM2A03G00765420.1">
    <property type="protein sequence ID" value="TraesLDM2A03G00765420.1"/>
    <property type="gene ID" value="TraesLDM2A03G00765420"/>
</dbReference>
<dbReference type="Gene3D" id="3.30.710.10">
    <property type="entry name" value="Potassium Channel Kv1.1, Chain A"/>
    <property type="match status" value="1"/>
</dbReference>
<dbReference type="InterPro" id="IPR011333">
    <property type="entry name" value="SKP1/BTB/POZ_sf"/>
</dbReference>
<dbReference type="InterPro" id="IPR045890">
    <property type="entry name" value="POB1-like"/>
</dbReference>
<dbReference type="SMR" id="A0A3B6B3W0"/>
<dbReference type="GeneID" id="123190162"/>
<dbReference type="Gramene" id="TraesCS2A02G418800.1">
    <property type="protein sequence ID" value="TraesCS2A02G418800.1"/>
    <property type="gene ID" value="TraesCS2A02G418800"/>
</dbReference>
<dbReference type="Gramene" id="TraesWEE_scaffold_146321_01G000300.1">
    <property type="protein sequence ID" value="TraesWEE_scaffold_146321_01G000300.1"/>
    <property type="gene ID" value="TraesWEE_scaffold_146321_01G000300"/>
</dbReference>
<dbReference type="AlphaFoldDB" id="A0A3B6B3W0"/>
<evidence type="ECO:0000259" key="5">
    <source>
        <dbReference type="PROSITE" id="PS50097"/>
    </source>
</evidence>
<dbReference type="InterPro" id="IPR008974">
    <property type="entry name" value="TRAF-like"/>
</dbReference>
<dbReference type="Pfam" id="PF00651">
    <property type="entry name" value="BTB"/>
    <property type="match status" value="1"/>
</dbReference>
<evidence type="ECO:0000256" key="2">
    <source>
        <dbReference type="ARBA" id="ARBA00004906"/>
    </source>
</evidence>
<evidence type="ECO:0000313" key="7">
    <source>
        <dbReference type="Proteomes" id="UP000019116"/>
    </source>
</evidence>
<accession>A0A3B6B3W0</accession>
<dbReference type="Gramene" id="TraesNOR2A03G00772580.1">
    <property type="protein sequence ID" value="TraesNOR2A03G00772580.1"/>
    <property type="gene ID" value="TraesNOR2A03G00772580"/>
</dbReference>
<name>A0A3B6B3W0_WHEAT</name>
<dbReference type="SMART" id="SM00225">
    <property type="entry name" value="BTB"/>
    <property type="match status" value="1"/>
</dbReference>
<evidence type="ECO:0000256" key="4">
    <source>
        <dbReference type="SAM" id="MobiDB-lite"/>
    </source>
</evidence>
<dbReference type="RefSeq" id="XP_044458690.1">
    <property type="nucleotide sequence ID" value="XM_044602755.1"/>
</dbReference>
<dbReference type="EnsemblPlants" id="TraesCS2A02G418800.1">
    <property type="protein sequence ID" value="TraesCS2A02G418800.1"/>
    <property type="gene ID" value="TraesCS2A02G418800"/>
</dbReference>
<dbReference type="Gene3D" id="2.60.210.10">
    <property type="entry name" value="Apoptosis, Tumor Necrosis Factor Receptor Associated Protein 2, Chain A"/>
    <property type="match status" value="1"/>
</dbReference>
<dbReference type="Gramene" id="TraesMAC2A03G00761530.1">
    <property type="protein sequence ID" value="TraesMAC2A03G00761530.1"/>
    <property type="gene ID" value="TraesMAC2A03G00761530"/>
</dbReference>
<dbReference type="OrthoDB" id="2311693at2759"/>
<dbReference type="Gramene" id="TraesARI2A03G00770880.1">
    <property type="protein sequence ID" value="TraesARI2A03G00770880.1"/>
    <property type="gene ID" value="TraesARI2A03G00770880"/>
</dbReference>
<dbReference type="PANTHER" id="PTHR46336">
    <property type="entry name" value="OS02G0260700 PROTEIN"/>
    <property type="match status" value="1"/>
</dbReference>
<dbReference type="Gramene" id="TraesJAG2A03G00762550.1">
    <property type="protein sequence ID" value="TraesJAG2A03G00762550.1"/>
    <property type="gene ID" value="TraesJAG2A03G00762550"/>
</dbReference>
<dbReference type="CDD" id="cd18186">
    <property type="entry name" value="BTB_POZ_ZBTB_KLHL-like"/>
    <property type="match status" value="1"/>
</dbReference>
<keyword evidence="3" id="KW-0833">Ubl conjugation pathway</keyword>
<proteinExistence type="predicted"/>
<dbReference type="STRING" id="4565.A0A3B6B3W0"/>
<dbReference type="Gramene" id="TraesPARA_EIv1.0_0365750.1">
    <property type="protein sequence ID" value="TraesPARA_EIv1.0_0365750.1.CDS"/>
    <property type="gene ID" value="TraesPARA_EIv1.0_0365750"/>
</dbReference>
<dbReference type="PROSITE" id="PS50097">
    <property type="entry name" value="BTB"/>
    <property type="match status" value="1"/>
</dbReference>
<dbReference type="OMA" id="WARARYS"/>
<evidence type="ECO:0000256" key="1">
    <source>
        <dbReference type="ARBA" id="ARBA00002668"/>
    </source>
</evidence>
<comment type="function">
    <text evidence="1">May act as a substrate-specific adapter of an E3 ubiquitin-protein ligase complex (CUL3-RBX1-BTB) which mediates the ubiquitination and subsequent proteasomal degradation of target proteins.</text>
</comment>
<dbReference type="Gramene" id="TraesSYM2A03G00770530.1">
    <property type="protein sequence ID" value="TraesSYM2A03G00770530.1"/>
    <property type="gene ID" value="TraesSYM2A03G00770530"/>
</dbReference>
<dbReference type="SUPFAM" id="SSF54695">
    <property type="entry name" value="POZ domain"/>
    <property type="match status" value="1"/>
</dbReference>
<evidence type="ECO:0000313" key="6">
    <source>
        <dbReference type="EnsemblPlants" id="TraesCS2A02G418800.1"/>
    </source>
</evidence>
<dbReference type="InterPro" id="IPR000210">
    <property type="entry name" value="BTB/POZ_dom"/>
</dbReference>
<dbReference type="Gramene" id="TraesROB_scaffold_142386_01G000100.1">
    <property type="protein sequence ID" value="TraesROB_scaffold_142386_01G000100.1"/>
    <property type="gene ID" value="TraesROB_scaffold_142386_01G000100"/>
</dbReference>
<comment type="pathway">
    <text evidence="2">Protein modification; protein ubiquitination.</text>
</comment>
<dbReference type="Proteomes" id="UP000019116">
    <property type="component" value="Chromosome 2A"/>
</dbReference>
<dbReference type="GO" id="GO:0010114">
    <property type="term" value="P:response to red light"/>
    <property type="evidence" value="ECO:0000318"/>
    <property type="project" value="GO_Central"/>
</dbReference>
<dbReference type="CDD" id="cd00121">
    <property type="entry name" value="MATH"/>
    <property type="match status" value="1"/>
</dbReference>
<gene>
    <name evidence="6" type="primary">LOC123190162</name>
</gene>
<dbReference type="SUPFAM" id="SSF49599">
    <property type="entry name" value="TRAF domain-like"/>
    <property type="match status" value="1"/>
</dbReference>
<dbReference type="Gramene" id="TraesKAR2A01G0423490.1">
    <property type="protein sequence ID" value="cds.TraesKAR2A01G0423490.1"/>
    <property type="gene ID" value="TraesKAR2A01G0423490"/>
</dbReference>
<reference evidence="6" key="2">
    <citation type="submission" date="2018-10" db="UniProtKB">
        <authorList>
            <consortium name="EnsemblPlants"/>
        </authorList>
    </citation>
    <scope>IDENTIFICATION</scope>
</reference>
<dbReference type="Gramene" id="TraesLAC2A03G00766490.1">
    <property type="protein sequence ID" value="TraesLAC2A03G00766490.1"/>
    <property type="gene ID" value="TraesLAC2A03G00766490"/>
</dbReference>
<dbReference type="GO" id="GO:0005634">
    <property type="term" value="C:nucleus"/>
    <property type="evidence" value="ECO:0000318"/>
    <property type="project" value="GO_Central"/>
</dbReference>
<feature type="domain" description="BTB" evidence="5">
    <location>
        <begin position="118"/>
        <end position="178"/>
    </location>
</feature>
<dbReference type="Pfam" id="PF07707">
    <property type="entry name" value="BACK"/>
    <property type="match status" value="1"/>
</dbReference>
<organism evidence="6">
    <name type="scientific">Triticum aestivum</name>
    <name type="common">Wheat</name>
    <dbReference type="NCBI Taxonomy" id="4565"/>
    <lineage>
        <taxon>Eukaryota</taxon>
        <taxon>Viridiplantae</taxon>
        <taxon>Streptophyta</taxon>
        <taxon>Embryophyta</taxon>
        <taxon>Tracheophyta</taxon>
        <taxon>Spermatophyta</taxon>
        <taxon>Magnoliopsida</taxon>
        <taxon>Liliopsida</taxon>
        <taxon>Poales</taxon>
        <taxon>Poaceae</taxon>
        <taxon>BOP clade</taxon>
        <taxon>Pooideae</taxon>
        <taxon>Triticodae</taxon>
        <taxon>Triticeae</taxon>
        <taxon>Triticinae</taxon>
        <taxon>Triticum</taxon>
    </lineage>
</organism>
<dbReference type="Gene3D" id="1.25.40.420">
    <property type="match status" value="1"/>
</dbReference>
<dbReference type="Gramene" id="TraesCS2A03G1002300.1">
    <property type="protein sequence ID" value="TraesCS2A03G1002300.1.CDS"/>
    <property type="gene ID" value="TraesCS2A03G1002300"/>
</dbReference>
<dbReference type="SMART" id="SM00875">
    <property type="entry name" value="BACK"/>
    <property type="match status" value="1"/>
</dbReference>
<dbReference type="PANTHER" id="PTHR46336:SF3">
    <property type="entry name" value="BTB_POZ DOMAIN-CONTAINING PROTEIN POB1"/>
    <property type="match status" value="1"/>
</dbReference>
<dbReference type="Gramene" id="TraesJUL2A03G00767450.1">
    <property type="protein sequence ID" value="TraesJUL2A03G00767450.1"/>
    <property type="gene ID" value="TraesJUL2A03G00767450"/>
</dbReference>
<dbReference type="InterPro" id="IPR002083">
    <property type="entry name" value="MATH/TRAF_dom"/>
</dbReference>
<evidence type="ECO:0000256" key="3">
    <source>
        <dbReference type="ARBA" id="ARBA00022786"/>
    </source>
</evidence>
<dbReference type="InterPro" id="IPR011705">
    <property type="entry name" value="BACK"/>
</dbReference>
<dbReference type="Gramene" id="TraesSTA2A03G00760940.1">
    <property type="protein sequence ID" value="TraesSTA2A03G00760940.1"/>
    <property type="gene ID" value="TraesSTA2A03G00760940"/>
</dbReference>
<dbReference type="FunFam" id="1.25.40.420:FF:000008">
    <property type="entry name" value="BTB/POZ domain-containing protein POB1"/>
    <property type="match status" value="1"/>
</dbReference>
<sequence>MAGGEERPPGLAPGVASSFEFALNSAAFSDRVLRLEIAAEDCEAPFVGEGSPCDSPRSIFETGLGLGGTSAKSVRPRKRRRQDDESAPRSSEVESDGNNLAVIGEHGDSTGRPVLRVKHIHVSSLLLASKSPYFYKLFSNGMQESNLKEITLRIMDYEDEAFPELLHFIYSGTIKTSDPVLVLKVMCVADRFEVVDCMSYCTQLLISLPMTKELAFVYLEYECSVPMSDVLQPVKAAAQEFLADKYKNLSMSETEFLEMPLSGIKAIFSSNNLKVFSEDLVLAFLLKWALANYPETVERRRILINHLLPMVRFNQMSCGKLRWLLSCSHLDARHSAYIVASALLYKYSSPHRVLPAISDIHCSFLERTYKHKPVKTIELERPHNRCIAYMDLKSEECSNLSPSRSIRSQAFDFAGHSFFLIVQRTVNAQLGIHCFGLYLAVEKGVSVPITIEFEFAARTKAVGDFVSNFRHIKTFTSESNQLGSRDLFNMSWGQVFSEASQFLLDDMLYLRAELTVRQP</sequence>
<protein>
    <recommendedName>
        <fullName evidence="5">BTB domain-containing protein</fullName>
    </recommendedName>
</protein>
<reference evidence="6" key="1">
    <citation type="submission" date="2018-08" db="EMBL/GenBank/DDBJ databases">
        <authorList>
            <person name="Rossello M."/>
        </authorList>
    </citation>
    <scope>NUCLEOTIDE SEQUENCE [LARGE SCALE GENOMIC DNA]</scope>
    <source>
        <strain evidence="6">cv. Chinese Spring</strain>
    </source>
</reference>